<evidence type="ECO:0000313" key="2">
    <source>
        <dbReference type="EMBL" id="MFC7347713.1"/>
    </source>
</evidence>
<dbReference type="PANTHER" id="PTHR22916">
    <property type="entry name" value="GLYCOSYLTRANSFERASE"/>
    <property type="match status" value="1"/>
</dbReference>
<feature type="domain" description="Glycosyltransferase 2-like" evidence="1">
    <location>
        <begin position="5"/>
        <end position="111"/>
    </location>
</feature>
<dbReference type="RefSeq" id="WP_378179936.1">
    <property type="nucleotide sequence ID" value="NZ_JBHTCR010000006.1"/>
</dbReference>
<dbReference type="InterPro" id="IPR029044">
    <property type="entry name" value="Nucleotide-diphossugar_trans"/>
</dbReference>
<protein>
    <submittedName>
        <fullName evidence="2">Glycosyltransferase family 2 protein</fullName>
    </submittedName>
</protein>
<sequence>MREITILMSTYNGEKFLKEQLNSIINQDYKCWNLYIRDDGSTDSTLHILNNYVSHYQNIHLLNDDRKNMGAAQSFMYLLREIQADFYMFCDQDDMWLPSKISSMVDYYFDKSEKLNSPYLIFSDAIIVDEDLMKINDSFWSYNKVNPELIIKKPNYIKVFNCAPGCTMLFNREVKMILDKNTDDILMHDWYILIKVLEKGFVDYLKEPTILYRQHGNNAVGAERVSLKYIRNKILNISKTLKVQLKTFNFVRKHTSTSLFEFYFYKLKFNVKRYLTKI</sequence>
<dbReference type="CDD" id="cd04196">
    <property type="entry name" value="GT_2_like_d"/>
    <property type="match status" value="1"/>
</dbReference>
<dbReference type="InterPro" id="IPR001173">
    <property type="entry name" value="Glyco_trans_2-like"/>
</dbReference>
<reference evidence="3" key="1">
    <citation type="journal article" date="2019" name="Int. J. Syst. Evol. Microbiol.">
        <title>The Global Catalogue of Microorganisms (GCM) 10K type strain sequencing project: providing services to taxonomists for standard genome sequencing and annotation.</title>
        <authorList>
            <consortium name="The Broad Institute Genomics Platform"/>
            <consortium name="The Broad Institute Genome Sequencing Center for Infectious Disease"/>
            <person name="Wu L."/>
            <person name="Ma J."/>
        </authorList>
    </citation>
    <scope>NUCLEOTIDE SEQUENCE [LARGE SCALE GENOMIC DNA]</scope>
    <source>
        <strain evidence="3">CCUG 54781</strain>
    </source>
</reference>
<comment type="caution">
    <text evidence="2">The sequence shown here is derived from an EMBL/GenBank/DDBJ whole genome shotgun (WGS) entry which is preliminary data.</text>
</comment>
<proteinExistence type="predicted"/>
<name>A0ABW2M2F7_9FLAO</name>
<accession>A0ABW2M2F7</accession>
<gene>
    <name evidence="2" type="ORF">ACFQO9_13390</name>
</gene>
<dbReference type="Pfam" id="PF00535">
    <property type="entry name" value="Glycos_transf_2"/>
    <property type="match status" value="1"/>
</dbReference>
<dbReference type="Gene3D" id="3.90.550.10">
    <property type="entry name" value="Spore Coat Polysaccharide Biosynthesis Protein SpsA, Chain A"/>
    <property type="match status" value="1"/>
</dbReference>
<evidence type="ECO:0000259" key="1">
    <source>
        <dbReference type="Pfam" id="PF00535"/>
    </source>
</evidence>
<keyword evidence="3" id="KW-1185">Reference proteome</keyword>
<evidence type="ECO:0000313" key="3">
    <source>
        <dbReference type="Proteomes" id="UP001596550"/>
    </source>
</evidence>
<dbReference type="Proteomes" id="UP001596550">
    <property type="component" value="Unassembled WGS sequence"/>
</dbReference>
<dbReference type="SUPFAM" id="SSF53448">
    <property type="entry name" value="Nucleotide-diphospho-sugar transferases"/>
    <property type="match status" value="1"/>
</dbReference>
<dbReference type="PANTHER" id="PTHR22916:SF3">
    <property type="entry name" value="UDP-GLCNAC:BETAGAL BETA-1,3-N-ACETYLGLUCOSAMINYLTRANSFERASE-LIKE PROTEIN 1"/>
    <property type="match status" value="1"/>
</dbReference>
<organism evidence="2 3">
    <name type="scientific">Chryseobacterium zhengzhouense</name>
    <dbReference type="NCBI Taxonomy" id="1636086"/>
    <lineage>
        <taxon>Bacteria</taxon>
        <taxon>Pseudomonadati</taxon>
        <taxon>Bacteroidota</taxon>
        <taxon>Flavobacteriia</taxon>
        <taxon>Flavobacteriales</taxon>
        <taxon>Weeksellaceae</taxon>
        <taxon>Chryseobacterium group</taxon>
        <taxon>Chryseobacterium</taxon>
    </lineage>
</organism>
<dbReference type="EMBL" id="JBHTCR010000006">
    <property type="protein sequence ID" value="MFC7347713.1"/>
    <property type="molecule type" value="Genomic_DNA"/>
</dbReference>